<dbReference type="EMBL" id="JAQOUE010000001">
    <property type="protein sequence ID" value="MDT7041679.1"/>
    <property type="molecule type" value="Genomic_DNA"/>
</dbReference>
<keyword evidence="2" id="KW-1185">Reference proteome</keyword>
<dbReference type="SUPFAM" id="SSF46785">
    <property type="entry name" value="Winged helix' DNA-binding domain"/>
    <property type="match status" value="1"/>
</dbReference>
<evidence type="ECO:0000313" key="2">
    <source>
        <dbReference type="Proteomes" id="UP001250932"/>
    </source>
</evidence>
<sequence>MQCQRELYVLQEIEKNPVITQRSLASKLGVALGLTNLYIKRLAHKGYIKITTVPRGRIKYLITPKGIAEKSRLTCEYIQCSLTYFRDVRQRFDRVLMQLKQLSVHRIMIYGVGELAELAYLSLQGTNFTFLGFISENQEKTFLSCPCHTIDSLKILHFDAVLICHIVDVEGTRALFRTMGIPHQKVFSVV</sequence>
<comment type="caution">
    <text evidence="1">The sequence shown here is derived from an EMBL/GenBank/DDBJ whole genome shotgun (WGS) entry which is preliminary data.</text>
</comment>
<protein>
    <submittedName>
        <fullName evidence="1">Winged helix-turn-helix transcriptional regulator</fullName>
    </submittedName>
</protein>
<accession>A0ABU3K5N3</accession>
<dbReference type="Pfam" id="PF13412">
    <property type="entry name" value="HTH_24"/>
    <property type="match status" value="1"/>
</dbReference>
<dbReference type="Gene3D" id="3.40.50.720">
    <property type="entry name" value="NAD(P)-binding Rossmann-like Domain"/>
    <property type="match status" value="1"/>
</dbReference>
<dbReference type="Proteomes" id="UP001250932">
    <property type="component" value="Unassembled WGS sequence"/>
</dbReference>
<organism evidence="1 2">
    <name type="scientific">Candidatus Nitronereus thalassa</name>
    <dbReference type="NCBI Taxonomy" id="3020898"/>
    <lineage>
        <taxon>Bacteria</taxon>
        <taxon>Pseudomonadati</taxon>
        <taxon>Nitrospirota</taxon>
        <taxon>Nitrospiria</taxon>
        <taxon>Nitrospirales</taxon>
        <taxon>Nitrospiraceae</taxon>
        <taxon>Candidatus Nitronereus</taxon>
    </lineage>
</organism>
<dbReference type="InterPro" id="IPR036388">
    <property type="entry name" value="WH-like_DNA-bd_sf"/>
</dbReference>
<dbReference type="RefSeq" id="WP_313832027.1">
    <property type="nucleotide sequence ID" value="NZ_JAQOUE010000001.1"/>
</dbReference>
<evidence type="ECO:0000313" key="1">
    <source>
        <dbReference type="EMBL" id="MDT7041679.1"/>
    </source>
</evidence>
<gene>
    <name evidence="1" type="ORF">PPG34_04905</name>
</gene>
<dbReference type="InterPro" id="IPR036390">
    <property type="entry name" value="WH_DNA-bd_sf"/>
</dbReference>
<proteinExistence type="predicted"/>
<name>A0ABU3K5N3_9BACT</name>
<dbReference type="Gene3D" id="1.10.10.10">
    <property type="entry name" value="Winged helix-like DNA-binding domain superfamily/Winged helix DNA-binding domain"/>
    <property type="match status" value="1"/>
</dbReference>
<reference evidence="1 2" key="1">
    <citation type="journal article" date="2023" name="ISME J.">
        <title>Cultivation and genomic characterization of novel and ubiquitous marine nitrite-oxidizing bacteria from the Nitrospirales.</title>
        <authorList>
            <person name="Mueller A.J."/>
            <person name="Daebeler A."/>
            <person name="Herbold C.W."/>
            <person name="Kirkegaard R.H."/>
            <person name="Daims H."/>
        </authorList>
    </citation>
    <scope>NUCLEOTIDE SEQUENCE [LARGE SCALE GENOMIC DNA]</scope>
    <source>
        <strain evidence="1 2">EB</strain>
    </source>
</reference>